<dbReference type="SUPFAM" id="SSF141523">
    <property type="entry name" value="L,D-transpeptidase catalytic domain-like"/>
    <property type="match status" value="1"/>
</dbReference>
<sequence length="209" mass="22807">MKFPGFRSLSALLFAGAALALSSCTNTTPRGSANTSFKFDPPVKETTSTANIRVKMSTGAQRLYVVQGDQVLLATPICVGTASTPTPLGTFPIRAKKAERRRASSPGAGYPMTYWMEFYSPAYGMHWGFVKPYPATHGCVRLPLNSARKIFNLVKVGTPVDVARSQPWDQTIGKSLPVLDDSALPNPPMSYLLSPQVFRDAQQGKMWNF</sequence>
<proteinExistence type="inferred from homology"/>
<keyword evidence="3" id="KW-0808">Transferase</keyword>
<evidence type="ECO:0000313" key="10">
    <source>
        <dbReference type="EMBL" id="MCW1925361.1"/>
    </source>
</evidence>
<evidence type="ECO:0000256" key="4">
    <source>
        <dbReference type="ARBA" id="ARBA00022960"/>
    </source>
</evidence>
<dbReference type="Proteomes" id="UP001320876">
    <property type="component" value="Unassembled WGS sequence"/>
</dbReference>
<keyword evidence="6 7" id="KW-0961">Cell wall biogenesis/degradation</keyword>
<evidence type="ECO:0000259" key="9">
    <source>
        <dbReference type="PROSITE" id="PS52029"/>
    </source>
</evidence>
<keyword evidence="4 7" id="KW-0133">Cell shape</keyword>
<feature type="signal peptide" evidence="8">
    <location>
        <begin position="1"/>
        <end position="20"/>
    </location>
</feature>
<keyword evidence="11" id="KW-1185">Reference proteome</keyword>
<dbReference type="PROSITE" id="PS52029">
    <property type="entry name" value="LD_TPASE"/>
    <property type="match status" value="1"/>
</dbReference>
<dbReference type="EMBL" id="JAPDDT010000014">
    <property type="protein sequence ID" value="MCW1925361.1"/>
    <property type="molecule type" value="Genomic_DNA"/>
</dbReference>
<dbReference type="PROSITE" id="PS51257">
    <property type="entry name" value="PROKAR_LIPOPROTEIN"/>
    <property type="match status" value="1"/>
</dbReference>
<feature type="active site" description="Nucleophile" evidence="7">
    <location>
        <position position="139"/>
    </location>
</feature>
<evidence type="ECO:0000256" key="3">
    <source>
        <dbReference type="ARBA" id="ARBA00022679"/>
    </source>
</evidence>
<evidence type="ECO:0000313" key="11">
    <source>
        <dbReference type="Proteomes" id="UP001320876"/>
    </source>
</evidence>
<organism evidence="10 11">
    <name type="scientific">Luteolibacter arcticus</name>
    <dbReference type="NCBI Taxonomy" id="1581411"/>
    <lineage>
        <taxon>Bacteria</taxon>
        <taxon>Pseudomonadati</taxon>
        <taxon>Verrucomicrobiota</taxon>
        <taxon>Verrucomicrobiia</taxon>
        <taxon>Verrucomicrobiales</taxon>
        <taxon>Verrucomicrobiaceae</taxon>
        <taxon>Luteolibacter</taxon>
    </lineage>
</organism>
<comment type="pathway">
    <text evidence="1 7">Cell wall biogenesis; peptidoglycan biosynthesis.</text>
</comment>
<evidence type="ECO:0000256" key="1">
    <source>
        <dbReference type="ARBA" id="ARBA00004752"/>
    </source>
</evidence>
<dbReference type="InterPro" id="IPR005490">
    <property type="entry name" value="LD_TPept_cat_dom"/>
</dbReference>
<dbReference type="PANTHER" id="PTHR30582">
    <property type="entry name" value="L,D-TRANSPEPTIDASE"/>
    <property type="match status" value="1"/>
</dbReference>
<protein>
    <submittedName>
        <fullName evidence="10">L,D-transpeptidase</fullName>
    </submittedName>
</protein>
<evidence type="ECO:0000256" key="6">
    <source>
        <dbReference type="ARBA" id="ARBA00023316"/>
    </source>
</evidence>
<feature type="active site" description="Proton donor/acceptor" evidence="7">
    <location>
        <position position="126"/>
    </location>
</feature>
<keyword evidence="5 7" id="KW-0573">Peptidoglycan synthesis</keyword>
<evidence type="ECO:0000256" key="2">
    <source>
        <dbReference type="ARBA" id="ARBA00005992"/>
    </source>
</evidence>
<evidence type="ECO:0000256" key="5">
    <source>
        <dbReference type="ARBA" id="ARBA00022984"/>
    </source>
</evidence>
<evidence type="ECO:0000256" key="8">
    <source>
        <dbReference type="SAM" id="SignalP"/>
    </source>
</evidence>
<comment type="caution">
    <text evidence="10">The sequence shown here is derived from an EMBL/GenBank/DDBJ whole genome shotgun (WGS) entry which is preliminary data.</text>
</comment>
<name>A0ABT3GPF2_9BACT</name>
<dbReference type="CDD" id="cd16913">
    <property type="entry name" value="YkuD_like"/>
    <property type="match status" value="1"/>
</dbReference>
<dbReference type="InterPro" id="IPR050979">
    <property type="entry name" value="LD-transpeptidase"/>
</dbReference>
<dbReference type="Pfam" id="PF03734">
    <property type="entry name" value="YkuD"/>
    <property type="match status" value="1"/>
</dbReference>
<gene>
    <name evidence="10" type="ORF">OKA05_22565</name>
</gene>
<accession>A0ABT3GPF2</accession>
<comment type="similarity">
    <text evidence="2">Belongs to the YkuD family.</text>
</comment>
<reference evidence="10 11" key="1">
    <citation type="submission" date="2022-10" db="EMBL/GenBank/DDBJ databases">
        <title>Luteolibacter arcticus strain CCTCC AB 2014275, whole genome shotgun sequencing project.</title>
        <authorList>
            <person name="Zhao G."/>
            <person name="Shen L."/>
        </authorList>
    </citation>
    <scope>NUCLEOTIDE SEQUENCE [LARGE SCALE GENOMIC DNA]</scope>
    <source>
        <strain evidence="10 11">CCTCC AB 2014275</strain>
    </source>
</reference>
<keyword evidence="8" id="KW-0732">Signal</keyword>
<dbReference type="PANTHER" id="PTHR30582:SF2">
    <property type="entry name" value="L,D-TRANSPEPTIDASE YCIB-RELATED"/>
    <property type="match status" value="1"/>
</dbReference>
<feature type="chain" id="PRO_5046625345" evidence="8">
    <location>
        <begin position="21"/>
        <end position="209"/>
    </location>
</feature>
<dbReference type="InterPro" id="IPR038063">
    <property type="entry name" value="Transpep_catalytic_dom"/>
</dbReference>
<evidence type="ECO:0000256" key="7">
    <source>
        <dbReference type="PROSITE-ProRule" id="PRU01373"/>
    </source>
</evidence>
<dbReference type="RefSeq" id="WP_264489469.1">
    <property type="nucleotide sequence ID" value="NZ_JAPDDT010000014.1"/>
</dbReference>
<dbReference type="Gene3D" id="2.40.440.10">
    <property type="entry name" value="L,D-transpeptidase catalytic domain-like"/>
    <property type="match status" value="1"/>
</dbReference>
<feature type="domain" description="L,D-TPase catalytic" evidence="9">
    <location>
        <begin position="52"/>
        <end position="163"/>
    </location>
</feature>